<evidence type="ECO:0000256" key="1">
    <source>
        <dbReference type="ARBA" id="ARBA00010398"/>
    </source>
</evidence>
<evidence type="ECO:0000313" key="10">
    <source>
        <dbReference type="Proteomes" id="UP000823769"/>
    </source>
</evidence>
<organism evidence="9 10">
    <name type="scientific">Candidatus Cryptobacteroides avistercoris</name>
    <dbReference type="NCBI Taxonomy" id="2840758"/>
    <lineage>
        <taxon>Bacteria</taxon>
        <taxon>Pseudomonadati</taxon>
        <taxon>Bacteroidota</taxon>
        <taxon>Bacteroidia</taxon>
        <taxon>Bacteroidales</taxon>
        <taxon>Candidatus Cryptobacteroides</taxon>
    </lineage>
</organism>
<dbReference type="PANTHER" id="PTHR45833:SF1">
    <property type="entry name" value="METHIONINE SYNTHASE"/>
    <property type="match status" value="1"/>
</dbReference>
<dbReference type="EMBL" id="JADILW010000027">
    <property type="protein sequence ID" value="MBO8479855.1"/>
    <property type="molecule type" value="Genomic_DNA"/>
</dbReference>
<keyword evidence="4" id="KW-0949">S-adenosyl-L-methionine</keyword>
<dbReference type="AlphaFoldDB" id="A0A9D9NNE8"/>
<dbReference type="Pfam" id="PF02574">
    <property type="entry name" value="S-methyl_trans"/>
    <property type="match status" value="1"/>
</dbReference>
<dbReference type="GO" id="GO:0008705">
    <property type="term" value="F:methionine synthase activity"/>
    <property type="evidence" value="ECO:0007669"/>
    <property type="project" value="TreeGrafter"/>
</dbReference>
<keyword evidence="6" id="KW-0170">Cobalt</keyword>
<evidence type="ECO:0000313" key="9">
    <source>
        <dbReference type="EMBL" id="MBO8479855.1"/>
    </source>
</evidence>
<reference evidence="9" key="2">
    <citation type="journal article" date="2021" name="PeerJ">
        <title>Extensive microbial diversity within the chicken gut microbiome revealed by metagenomics and culture.</title>
        <authorList>
            <person name="Gilroy R."/>
            <person name="Ravi A."/>
            <person name="Getino M."/>
            <person name="Pursley I."/>
            <person name="Horton D.L."/>
            <person name="Alikhan N.F."/>
            <person name="Baker D."/>
            <person name="Gharbi K."/>
            <person name="Hall N."/>
            <person name="Watson M."/>
            <person name="Adriaenssens E.M."/>
            <person name="Foster-Nyarko E."/>
            <person name="Jarju S."/>
            <person name="Secka A."/>
            <person name="Antonio M."/>
            <person name="Oren A."/>
            <person name="Chaudhuri R.R."/>
            <person name="La Ragione R."/>
            <person name="Hildebrand F."/>
            <person name="Pallen M.J."/>
        </authorList>
    </citation>
    <scope>NUCLEOTIDE SEQUENCE</scope>
    <source>
        <strain evidence="9">B3-1481</strain>
    </source>
</reference>
<accession>A0A9D9NNE8</accession>
<dbReference type="GO" id="GO:0050667">
    <property type="term" value="P:homocysteine metabolic process"/>
    <property type="evidence" value="ECO:0007669"/>
    <property type="project" value="TreeGrafter"/>
</dbReference>
<reference evidence="9" key="1">
    <citation type="submission" date="2020-10" db="EMBL/GenBank/DDBJ databases">
        <authorList>
            <person name="Gilroy R."/>
        </authorList>
    </citation>
    <scope>NUCLEOTIDE SEQUENCE</scope>
    <source>
        <strain evidence="9">B3-1481</strain>
    </source>
</reference>
<feature type="domain" description="Hcy-binding" evidence="8">
    <location>
        <begin position="1"/>
        <end position="103"/>
    </location>
</feature>
<comment type="similarity">
    <text evidence="1">Belongs to the vitamin-B12 dependent methionine synthase family.</text>
</comment>
<evidence type="ECO:0000256" key="6">
    <source>
        <dbReference type="ARBA" id="ARBA00023285"/>
    </source>
</evidence>
<dbReference type="GO" id="GO:0005829">
    <property type="term" value="C:cytosol"/>
    <property type="evidence" value="ECO:0007669"/>
    <property type="project" value="TreeGrafter"/>
</dbReference>
<protein>
    <submittedName>
        <fullName evidence="9">Homocysteine S-methyltransferase family protein</fullName>
    </submittedName>
</protein>
<evidence type="ECO:0000256" key="5">
    <source>
        <dbReference type="ARBA" id="ARBA00022723"/>
    </source>
</evidence>
<keyword evidence="2" id="KW-0489">Methyltransferase</keyword>
<dbReference type="Proteomes" id="UP000823769">
    <property type="component" value="Unassembled WGS sequence"/>
</dbReference>
<dbReference type="GO" id="GO:0046872">
    <property type="term" value="F:metal ion binding"/>
    <property type="evidence" value="ECO:0007669"/>
    <property type="project" value="UniProtKB-KW"/>
</dbReference>
<comment type="caution">
    <text evidence="7">Lacks conserved residue(s) required for the propagation of feature annotation.</text>
</comment>
<evidence type="ECO:0000256" key="4">
    <source>
        <dbReference type="ARBA" id="ARBA00022691"/>
    </source>
</evidence>
<dbReference type="GO" id="GO:0032259">
    <property type="term" value="P:methylation"/>
    <property type="evidence" value="ECO:0007669"/>
    <property type="project" value="UniProtKB-KW"/>
</dbReference>
<gene>
    <name evidence="9" type="ORF">IAB76_01925</name>
</gene>
<dbReference type="Gene3D" id="3.20.20.330">
    <property type="entry name" value="Homocysteine-binding-like domain"/>
    <property type="match status" value="1"/>
</dbReference>
<dbReference type="SUPFAM" id="SSF82282">
    <property type="entry name" value="Homocysteine S-methyltransferase"/>
    <property type="match status" value="1"/>
</dbReference>
<dbReference type="PANTHER" id="PTHR45833">
    <property type="entry name" value="METHIONINE SYNTHASE"/>
    <property type="match status" value="1"/>
</dbReference>
<feature type="non-terminal residue" evidence="9">
    <location>
        <position position="103"/>
    </location>
</feature>
<evidence type="ECO:0000256" key="2">
    <source>
        <dbReference type="ARBA" id="ARBA00022603"/>
    </source>
</evidence>
<dbReference type="PROSITE" id="PS50970">
    <property type="entry name" value="HCY"/>
    <property type="match status" value="1"/>
</dbReference>
<name>A0A9D9NNE8_9BACT</name>
<dbReference type="InterPro" id="IPR050554">
    <property type="entry name" value="Met_Synthase/Corrinoid"/>
</dbReference>
<evidence type="ECO:0000259" key="8">
    <source>
        <dbReference type="PROSITE" id="PS50970"/>
    </source>
</evidence>
<keyword evidence="5" id="KW-0479">Metal-binding</keyword>
<evidence type="ECO:0000256" key="7">
    <source>
        <dbReference type="PROSITE-ProRule" id="PRU00333"/>
    </source>
</evidence>
<proteinExistence type="inferred from homology"/>
<sequence>MDDIRTALYERILILDGAMGTMLQRHGLSGNSEEFNFTRPETVSAIHKAYIDAGADIIETNSFSANRISQSEYGCSGRAREMALQAARLARSAADAARRKVWV</sequence>
<dbReference type="InterPro" id="IPR036589">
    <property type="entry name" value="HCY_dom_sf"/>
</dbReference>
<evidence type="ECO:0000256" key="3">
    <source>
        <dbReference type="ARBA" id="ARBA00022679"/>
    </source>
</evidence>
<keyword evidence="3" id="KW-0808">Transferase</keyword>
<dbReference type="GO" id="GO:0046653">
    <property type="term" value="P:tetrahydrofolate metabolic process"/>
    <property type="evidence" value="ECO:0007669"/>
    <property type="project" value="TreeGrafter"/>
</dbReference>
<comment type="caution">
    <text evidence="9">The sequence shown here is derived from an EMBL/GenBank/DDBJ whole genome shotgun (WGS) entry which is preliminary data.</text>
</comment>
<dbReference type="InterPro" id="IPR003726">
    <property type="entry name" value="HCY_dom"/>
</dbReference>